<dbReference type="OrthoDB" id="9759608at2"/>
<dbReference type="PANTHER" id="PTHR11365:SF23">
    <property type="entry name" value="HYPOTHETICAL 5-OXOPROLINASE (EUROFUNG)-RELATED"/>
    <property type="match status" value="1"/>
</dbReference>
<dbReference type="InterPro" id="IPR043129">
    <property type="entry name" value="ATPase_NBD"/>
</dbReference>
<dbReference type="STRING" id="1114924.SAMN05216258_10275"/>
<protein>
    <submittedName>
        <fullName evidence="5">N-methylhydantoinase A</fullName>
    </submittedName>
</protein>
<evidence type="ECO:0000259" key="2">
    <source>
        <dbReference type="Pfam" id="PF01968"/>
    </source>
</evidence>
<dbReference type="Proteomes" id="UP000199377">
    <property type="component" value="Unassembled WGS sequence"/>
</dbReference>
<dbReference type="Pfam" id="PF05378">
    <property type="entry name" value="Hydant_A_N"/>
    <property type="match status" value="1"/>
</dbReference>
<dbReference type="GO" id="GO:0005829">
    <property type="term" value="C:cytosol"/>
    <property type="evidence" value="ECO:0007669"/>
    <property type="project" value="TreeGrafter"/>
</dbReference>
<feature type="region of interest" description="Disordered" evidence="1">
    <location>
        <begin position="610"/>
        <end position="631"/>
    </location>
</feature>
<dbReference type="InterPro" id="IPR045079">
    <property type="entry name" value="Oxoprolinase-like"/>
</dbReference>
<accession>A0A1I3CLI2</accession>
<organism evidence="5 6">
    <name type="scientific">Albimonas pacifica</name>
    <dbReference type="NCBI Taxonomy" id="1114924"/>
    <lineage>
        <taxon>Bacteria</taxon>
        <taxon>Pseudomonadati</taxon>
        <taxon>Pseudomonadota</taxon>
        <taxon>Alphaproteobacteria</taxon>
        <taxon>Rhodobacterales</taxon>
        <taxon>Paracoccaceae</taxon>
        <taxon>Albimonas</taxon>
    </lineage>
</organism>
<reference evidence="5 6" key="1">
    <citation type="submission" date="2016-10" db="EMBL/GenBank/DDBJ databases">
        <authorList>
            <person name="de Groot N.N."/>
        </authorList>
    </citation>
    <scope>NUCLEOTIDE SEQUENCE [LARGE SCALE GENOMIC DNA]</scope>
    <source>
        <strain evidence="5 6">CGMCC 1.11030</strain>
    </source>
</reference>
<dbReference type="Pfam" id="PF19278">
    <property type="entry name" value="Hydant_A_C"/>
    <property type="match status" value="1"/>
</dbReference>
<feature type="domain" description="Hydantoinase/oxoprolinase N-terminal" evidence="3">
    <location>
        <begin position="6"/>
        <end position="185"/>
    </location>
</feature>
<dbReference type="Pfam" id="PF01968">
    <property type="entry name" value="Hydantoinase_A"/>
    <property type="match status" value="1"/>
</dbReference>
<dbReference type="AlphaFoldDB" id="A0A1I3CLI2"/>
<evidence type="ECO:0000313" key="5">
    <source>
        <dbReference type="EMBL" id="SFH75365.1"/>
    </source>
</evidence>
<dbReference type="RefSeq" id="WP_092857847.1">
    <property type="nucleotide sequence ID" value="NZ_FOQH01000002.1"/>
</dbReference>
<evidence type="ECO:0000259" key="4">
    <source>
        <dbReference type="Pfam" id="PF19278"/>
    </source>
</evidence>
<evidence type="ECO:0000256" key="1">
    <source>
        <dbReference type="SAM" id="MobiDB-lite"/>
    </source>
</evidence>
<feature type="domain" description="Acetophenone carboxylase-like C-terminal" evidence="4">
    <location>
        <begin position="504"/>
        <end position="678"/>
    </location>
</feature>
<dbReference type="SUPFAM" id="SSF53067">
    <property type="entry name" value="Actin-like ATPase domain"/>
    <property type="match status" value="1"/>
</dbReference>
<name>A0A1I3CLI2_9RHOB</name>
<evidence type="ECO:0000313" key="6">
    <source>
        <dbReference type="Proteomes" id="UP000199377"/>
    </source>
</evidence>
<sequence>MTYQACIDIGGTFTDCLISDGGGEISIFKSPTTPGAFEKGFLNVLKVAAEGYGESFGDFINRVDLIVHGSTVSTNALVERKTVKVGLLLTEGHEDILVLREGPRKGAFQYRLDYPEPYVPRRLTRSVAGRIDARGRELVPLSLDDAREAGRAFRAMGVEAVAVGLLWSVVNPAHELAVKAALEEELPGIPITLSHEINPMPREYKRTIAAAIDASIAPIVRAYVEKLNAALLSEGFSGDLLLANCVGGMMPVPEMMAKPIYSVMSGPTLAPMAALALREEADIIVGDMGGTTFDVSALRDHKIIVTPDGMIHDDSLGIPKVDVRSVGAGGGSIAWVDEGGLLRVGPHSAGARPGPACYDAGGAEPTVTDANVVLGIVDPDYFLGGKMKLRKDLAEKAIAKVADRLGVTIPEAAYAIYTTSNHNMVAAIEEITVREGINPRDSVFVCGGGATAIHMAEMADILELKRYVVPRFMAGLSAFGGLISDIRREDAAVCLTSDAAFDVDAVNATLAKLMTQGAGFLEAAGIAEEDRVYEFVFMGRYEFQSFEIETPFEAPNGTLTAADLPALVEAFHKMHERIYSIRSDTDVVEFTAWKLRAIGLRRGRDQWKEATLPQQQGAPAPKTRRPVYDHAAGGPRELPVYDLATLGADAEISGPALVEAATFTAYLKSGHDGRVDAHGNLVVAVA</sequence>
<dbReference type="GO" id="GO:0006749">
    <property type="term" value="P:glutathione metabolic process"/>
    <property type="evidence" value="ECO:0007669"/>
    <property type="project" value="TreeGrafter"/>
</dbReference>
<dbReference type="GO" id="GO:0017168">
    <property type="term" value="F:5-oxoprolinase (ATP-hydrolyzing) activity"/>
    <property type="evidence" value="ECO:0007669"/>
    <property type="project" value="TreeGrafter"/>
</dbReference>
<dbReference type="InterPro" id="IPR002821">
    <property type="entry name" value="Hydantoinase_A"/>
</dbReference>
<dbReference type="EMBL" id="FOQH01000002">
    <property type="protein sequence ID" value="SFH75365.1"/>
    <property type="molecule type" value="Genomic_DNA"/>
</dbReference>
<dbReference type="PANTHER" id="PTHR11365">
    <property type="entry name" value="5-OXOPROLINASE RELATED"/>
    <property type="match status" value="1"/>
</dbReference>
<keyword evidence="6" id="KW-1185">Reference proteome</keyword>
<proteinExistence type="predicted"/>
<dbReference type="InterPro" id="IPR049517">
    <property type="entry name" value="ACX-like_C"/>
</dbReference>
<dbReference type="InterPro" id="IPR008040">
    <property type="entry name" value="Hydant_A_N"/>
</dbReference>
<evidence type="ECO:0000259" key="3">
    <source>
        <dbReference type="Pfam" id="PF05378"/>
    </source>
</evidence>
<gene>
    <name evidence="5" type="ORF">SAMN05216258_10275</name>
</gene>
<feature type="domain" description="Hydantoinase A/oxoprolinase" evidence="2">
    <location>
        <begin position="206"/>
        <end position="489"/>
    </location>
</feature>